<evidence type="ECO:0008006" key="4">
    <source>
        <dbReference type="Google" id="ProtNLM"/>
    </source>
</evidence>
<accession>A0ABW5VBU0</accession>
<keyword evidence="1" id="KW-0812">Transmembrane</keyword>
<evidence type="ECO:0000313" key="3">
    <source>
        <dbReference type="Proteomes" id="UP001597532"/>
    </source>
</evidence>
<keyword evidence="1" id="KW-0472">Membrane</keyword>
<feature type="transmembrane region" description="Helical" evidence="1">
    <location>
        <begin position="12"/>
        <end position="31"/>
    </location>
</feature>
<evidence type="ECO:0000256" key="1">
    <source>
        <dbReference type="SAM" id="Phobius"/>
    </source>
</evidence>
<comment type="caution">
    <text evidence="2">The sequence shown here is derived from an EMBL/GenBank/DDBJ whole genome shotgun (WGS) entry which is preliminary data.</text>
</comment>
<reference evidence="3" key="1">
    <citation type="journal article" date="2019" name="Int. J. Syst. Evol. Microbiol.">
        <title>The Global Catalogue of Microorganisms (GCM) 10K type strain sequencing project: providing services to taxonomists for standard genome sequencing and annotation.</title>
        <authorList>
            <consortium name="The Broad Institute Genomics Platform"/>
            <consortium name="The Broad Institute Genome Sequencing Center for Infectious Disease"/>
            <person name="Wu L."/>
            <person name="Ma J."/>
        </authorList>
    </citation>
    <scope>NUCLEOTIDE SEQUENCE [LARGE SCALE GENOMIC DNA]</scope>
    <source>
        <strain evidence="3">KCTC 52924</strain>
    </source>
</reference>
<keyword evidence="3" id="KW-1185">Reference proteome</keyword>
<evidence type="ECO:0000313" key="2">
    <source>
        <dbReference type="EMBL" id="MFD2788569.1"/>
    </source>
</evidence>
<dbReference type="Proteomes" id="UP001597532">
    <property type="component" value="Unassembled WGS sequence"/>
</dbReference>
<organism evidence="2 3">
    <name type="scientific">Arenibacter antarcticus</name>
    <dbReference type="NCBI Taxonomy" id="2040469"/>
    <lineage>
        <taxon>Bacteria</taxon>
        <taxon>Pseudomonadati</taxon>
        <taxon>Bacteroidota</taxon>
        <taxon>Flavobacteriia</taxon>
        <taxon>Flavobacteriales</taxon>
        <taxon>Flavobacteriaceae</taxon>
        <taxon>Arenibacter</taxon>
    </lineage>
</organism>
<dbReference type="RefSeq" id="WP_251807026.1">
    <property type="nucleotide sequence ID" value="NZ_CP166679.1"/>
</dbReference>
<protein>
    <recommendedName>
        <fullName evidence="4">Immunodominant membrane protein</fullName>
    </recommendedName>
</protein>
<keyword evidence="1" id="KW-1133">Transmembrane helix</keyword>
<name>A0ABW5VBU0_9FLAO</name>
<sequence>MAEIKIEKKKQIWPWLLVGLVIVALLLYFLVFRDNGKNTEAVTEADDITNTNESDLLGVKENNGTVAAYVNFVENNKEKMSLDHEYTNEALLKLIEATNAMANEVGYEAQADIEKVKEYAKMISSDPFETTHADNIRKADDILTNVLQNIQKSKYPSLVDEVEELKSASESIKFGVLTLDQKDAVKNYFAKAADLLQKMN</sequence>
<gene>
    <name evidence="2" type="ORF">ACFS1K_02210</name>
</gene>
<proteinExistence type="predicted"/>
<dbReference type="EMBL" id="JBHUOK010000004">
    <property type="protein sequence ID" value="MFD2788569.1"/>
    <property type="molecule type" value="Genomic_DNA"/>
</dbReference>